<dbReference type="EMBL" id="CM037616">
    <property type="protein sequence ID" value="KAH7991858.1"/>
    <property type="molecule type" value="Genomic_DNA"/>
</dbReference>
<proteinExistence type="predicted"/>
<reference evidence="1" key="1">
    <citation type="submission" date="2021-08" db="EMBL/GenBank/DDBJ databases">
        <title>The first chromosome-level gecko genome reveals the dynamic sex chromosomes of Neotropical dwarf geckos (Sphaerodactylidae: Sphaerodactylus).</title>
        <authorList>
            <person name="Pinto B.J."/>
            <person name="Keating S.E."/>
            <person name="Gamble T."/>
        </authorList>
    </citation>
    <scope>NUCLEOTIDE SEQUENCE</scope>
    <source>
        <strain evidence="1">TG3544</strain>
    </source>
</reference>
<comment type="caution">
    <text evidence="1">The sequence shown here is derived from an EMBL/GenBank/DDBJ whole genome shotgun (WGS) entry which is preliminary data.</text>
</comment>
<sequence length="131" mass="14610">MSSGLLVDMDTEIVERHLAALDEYRSPGVCPRVLKELSRMFAEPLPIIFMISWRMEGPPCLNQVHHVSSQCFIATGELWKNQLQGSHGFHPLMSMYDVSNIYCDLVDGSGPAPICKGGNENDQQSNICLED</sequence>
<keyword evidence="2" id="KW-1185">Reference proteome</keyword>
<dbReference type="Proteomes" id="UP000827872">
    <property type="component" value="Linkage Group LG03"/>
</dbReference>
<accession>A0ACB8EHB7</accession>
<evidence type="ECO:0000313" key="1">
    <source>
        <dbReference type="EMBL" id="KAH7991858.1"/>
    </source>
</evidence>
<organism evidence="1 2">
    <name type="scientific">Sphaerodactylus townsendi</name>
    <dbReference type="NCBI Taxonomy" id="933632"/>
    <lineage>
        <taxon>Eukaryota</taxon>
        <taxon>Metazoa</taxon>
        <taxon>Chordata</taxon>
        <taxon>Craniata</taxon>
        <taxon>Vertebrata</taxon>
        <taxon>Euteleostomi</taxon>
        <taxon>Lepidosauria</taxon>
        <taxon>Squamata</taxon>
        <taxon>Bifurcata</taxon>
        <taxon>Gekkota</taxon>
        <taxon>Sphaerodactylidae</taxon>
        <taxon>Sphaerodactylus</taxon>
    </lineage>
</organism>
<name>A0ACB8EHB7_9SAUR</name>
<protein>
    <submittedName>
        <fullName evidence="1">Uncharacterized protein</fullName>
    </submittedName>
</protein>
<evidence type="ECO:0000313" key="2">
    <source>
        <dbReference type="Proteomes" id="UP000827872"/>
    </source>
</evidence>
<gene>
    <name evidence="1" type="ORF">K3G42_014742</name>
</gene>